<proteinExistence type="predicted"/>
<reference evidence="1 2" key="1">
    <citation type="submission" date="2015-09" db="EMBL/GenBank/DDBJ databases">
        <authorList>
            <consortium name="Pathogen Informatics"/>
        </authorList>
    </citation>
    <scope>NUCLEOTIDE SEQUENCE [LARGE SCALE GENOMIC DNA]</scope>
    <source>
        <strain evidence="1 2">2789STDY5834946</strain>
    </source>
</reference>
<evidence type="ECO:0000313" key="2">
    <source>
        <dbReference type="Proteomes" id="UP000095725"/>
    </source>
</evidence>
<organism evidence="1 2">
    <name type="scientific">Bacteroides caccae</name>
    <dbReference type="NCBI Taxonomy" id="47678"/>
    <lineage>
        <taxon>Bacteria</taxon>
        <taxon>Pseudomonadati</taxon>
        <taxon>Bacteroidota</taxon>
        <taxon>Bacteroidia</taxon>
        <taxon>Bacteroidales</taxon>
        <taxon>Bacteroidaceae</taxon>
        <taxon>Bacteroides</taxon>
    </lineage>
</organism>
<dbReference type="EMBL" id="CZBL01000002">
    <property type="protein sequence ID" value="CUP72385.1"/>
    <property type="molecule type" value="Genomic_DNA"/>
</dbReference>
<name>A0A174QNM1_9BACE</name>
<accession>A0A174QNM1</accession>
<evidence type="ECO:0000313" key="1">
    <source>
        <dbReference type="EMBL" id="CUP72385.1"/>
    </source>
</evidence>
<dbReference type="Proteomes" id="UP000095725">
    <property type="component" value="Unassembled WGS sequence"/>
</dbReference>
<sequence length="89" mass="10565">MPEYKENVFRHIFCSEYKCLILKIIRMEHDNYRITGFGAISQEDARELERQQAELLKDELKSLSSSDDKQRISAIKERLKAIQKLAENY</sequence>
<dbReference type="AlphaFoldDB" id="A0A174QNM1"/>
<gene>
    <name evidence="1" type="ORF">ERS852558_00874</name>
</gene>
<protein>
    <submittedName>
        <fullName evidence="1">Uncharacterized protein</fullName>
    </submittedName>
</protein>